<keyword evidence="10" id="KW-1185">Reference proteome</keyword>
<keyword evidence="5" id="KW-0496">Mitochondrion</keyword>
<dbReference type="EMBL" id="CAIIXF020000005">
    <property type="protein sequence ID" value="CAH1784713.1"/>
    <property type="molecule type" value="Genomic_DNA"/>
</dbReference>
<dbReference type="AlphaFoldDB" id="A0A8J1T6J6"/>
<comment type="similarity">
    <text evidence="2">Belongs to the mitochondrion-specific ribosomal protein mL42 family.</text>
</comment>
<evidence type="ECO:0000256" key="5">
    <source>
        <dbReference type="ARBA" id="ARBA00023128"/>
    </source>
</evidence>
<feature type="compositionally biased region" description="Basic and acidic residues" evidence="8">
    <location>
        <begin position="130"/>
        <end position="140"/>
    </location>
</feature>
<dbReference type="PANTHER" id="PTHR13450">
    <property type="entry name" value="MITOCHONDRIAL 39S RIBOSOMAL PROTEIN L42"/>
    <property type="match status" value="1"/>
</dbReference>
<keyword evidence="4" id="KW-0689">Ribosomal protein</keyword>
<accession>A0A8J1T6J6</accession>
<comment type="subcellular location">
    <subcellularLocation>
        <location evidence="1">Mitochondrion</location>
    </subcellularLocation>
</comment>
<evidence type="ECO:0000256" key="7">
    <source>
        <dbReference type="ARBA" id="ARBA00035189"/>
    </source>
</evidence>
<evidence type="ECO:0000313" key="9">
    <source>
        <dbReference type="EMBL" id="CAH1784713.1"/>
    </source>
</evidence>
<dbReference type="OrthoDB" id="1107506at2759"/>
<sequence length="140" mass="16392">MSSNLLKSLTKSIISARYTCICPQIQNRIHISNTKWKDHRNKMSDPAVVVVNEDLIVAWHPEQQFPYEHTKPIPRNQQHMSQGDSALKVQHILDEQNKYHSAGPSDEQLQQIFFTTKHKWFPQNQKARRKVDPPKEREGI</sequence>
<evidence type="ECO:0000256" key="2">
    <source>
        <dbReference type="ARBA" id="ARBA00005556"/>
    </source>
</evidence>
<gene>
    <name evidence="9" type="ORF">OFUS_LOCUS10861</name>
</gene>
<dbReference type="Proteomes" id="UP000749559">
    <property type="component" value="Unassembled WGS sequence"/>
</dbReference>
<proteinExistence type="inferred from homology"/>
<feature type="region of interest" description="Disordered" evidence="8">
    <location>
        <begin position="121"/>
        <end position="140"/>
    </location>
</feature>
<evidence type="ECO:0000256" key="3">
    <source>
        <dbReference type="ARBA" id="ARBA00022946"/>
    </source>
</evidence>
<evidence type="ECO:0000256" key="8">
    <source>
        <dbReference type="SAM" id="MobiDB-lite"/>
    </source>
</evidence>
<dbReference type="Pfam" id="PF10210">
    <property type="entry name" value="MRP-S32"/>
    <property type="match status" value="1"/>
</dbReference>
<keyword evidence="3" id="KW-0809">Transit peptide</keyword>
<keyword evidence="6" id="KW-0687">Ribonucleoprotein</keyword>
<dbReference type="PANTHER" id="PTHR13450:SF4">
    <property type="entry name" value="LARGE RIBOSOMAL SUBUNIT PROTEIN ML42"/>
    <property type="match status" value="1"/>
</dbReference>
<dbReference type="InterPro" id="IPR019346">
    <property type="entry name" value="Ribosomal_mL42"/>
</dbReference>
<name>A0A8J1T6J6_OWEFU</name>
<reference evidence="9" key="1">
    <citation type="submission" date="2022-03" db="EMBL/GenBank/DDBJ databases">
        <authorList>
            <person name="Martin C."/>
        </authorList>
    </citation>
    <scope>NUCLEOTIDE SEQUENCE</scope>
</reference>
<comment type="caution">
    <text evidence="9">The sequence shown here is derived from an EMBL/GenBank/DDBJ whole genome shotgun (WGS) entry which is preliminary data.</text>
</comment>
<organism evidence="9 10">
    <name type="scientific">Owenia fusiformis</name>
    <name type="common">Polychaete worm</name>
    <dbReference type="NCBI Taxonomy" id="6347"/>
    <lineage>
        <taxon>Eukaryota</taxon>
        <taxon>Metazoa</taxon>
        <taxon>Spiralia</taxon>
        <taxon>Lophotrochozoa</taxon>
        <taxon>Annelida</taxon>
        <taxon>Polychaeta</taxon>
        <taxon>Sedentaria</taxon>
        <taxon>Canalipalpata</taxon>
        <taxon>Sabellida</taxon>
        <taxon>Oweniida</taxon>
        <taxon>Oweniidae</taxon>
        <taxon>Owenia</taxon>
    </lineage>
</organism>
<protein>
    <recommendedName>
        <fullName evidence="7">Large ribosomal subunit protein mL42</fullName>
    </recommendedName>
</protein>
<evidence type="ECO:0000256" key="4">
    <source>
        <dbReference type="ARBA" id="ARBA00022980"/>
    </source>
</evidence>
<evidence type="ECO:0000313" key="10">
    <source>
        <dbReference type="Proteomes" id="UP000749559"/>
    </source>
</evidence>
<dbReference type="GO" id="GO:0005762">
    <property type="term" value="C:mitochondrial large ribosomal subunit"/>
    <property type="evidence" value="ECO:0007669"/>
    <property type="project" value="TreeGrafter"/>
</dbReference>
<evidence type="ECO:0000256" key="1">
    <source>
        <dbReference type="ARBA" id="ARBA00004173"/>
    </source>
</evidence>
<evidence type="ECO:0000256" key="6">
    <source>
        <dbReference type="ARBA" id="ARBA00023274"/>
    </source>
</evidence>